<sequence length="53" mass="6052">MAYIHAITQGQGVLEYEPRSNAADEIRALYKFIFKEIGVKTNGKKERPRRSVA</sequence>
<keyword evidence="1" id="KW-0614">Plasmid</keyword>
<keyword evidence="2" id="KW-1185">Reference proteome</keyword>
<reference evidence="2" key="1">
    <citation type="submission" date="2017-04" db="EMBL/GenBank/DDBJ databases">
        <title>Genome evolution of the luminous symbionts of deep sea anglerfish.</title>
        <authorList>
            <person name="Hendry T.A."/>
        </authorList>
    </citation>
    <scope>NUCLEOTIDE SEQUENCE [LARGE SCALE GENOMIC DNA]</scope>
    <source>
        <plasmid evidence="2">pcc2</plasmid>
    </source>
</reference>
<dbReference type="Proteomes" id="UP000218160">
    <property type="component" value="Plasmid pCC2"/>
</dbReference>
<evidence type="ECO:0000313" key="1">
    <source>
        <dbReference type="EMBL" id="ATF10195.1"/>
    </source>
</evidence>
<protein>
    <submittedName>
        <fullName evidence="1">Uncharacterized protein</fullName>
    </submittedName>
</protein>
<proteinExistence type="predicted"/>
<evidence type="ECO:0000313" key="2">
    <source>
        <dbReference type="Proteomes" id="UP000218160"/>
    </source>
</evidence>
<gene>
    <name evidence="1" type="ORF">BTN50_1764</name>
</gene>
<organism evidence="1 2">
    <name type="scientific">Candidatus Enterovibrio altilux</name>
    <dbReference type="NCBI Taxonomy" id="1927128"/>
    <lineage>
        <taxon>Bacteria</taxon>
        <taxon>Pseudomonadati</taxon>
        <taxon>Pseudomonadota</taxon>
        <taxon>Gammaproteobacteria</taxon>
        <taxon>Vibrionales</taxon>
        <taxon>Vibrionaceae</taxon>
        <taxon>Enterovibrio</taxon>
    </lineage>
</organism>
<dbReference type="KEGG" id="elux:BTN50_1764"/>
<geneLocation type="plasmid" evidence="2">
    <name>pcc2</name>
</geneLocation>
<dbReference type="EMBL" id="CP020662">
    <property type="protein sequence ID" value="ATF10195.1"/>
    <property type="molecule type" value="Genomic_DNA"/>
</dbReference>
<accession>A0A291BB52</accession>
<name>A0A291BB52_9GAMM</name>
<dbReference type="AlphaFoldDB" id="A0A291BB52"/>